<dbReference type="EMBL" id="JH660639">
    <property type="protein sequence ID" value="EIM30270.1"/>
    <property type="molecule type" value="Genomic_DNA"/>
</dbReference>
<proteinExistence type="predicted"/>
<name>I4Z228_9HYPH</name>
<organism evidence="2 3">
    <name type="scientific">Microvirga lotononidis</name>
    <dbReference type="NCBI Taxonomy" id="864069"/>
    <lineage>
        <taxon>Bacteria</taxon>
        <taxon>Pseudomonadati</taxon>
        <taxon>Pseudomonadota</taxon>
        <taxon>Alphaproteobacteria</taxon>
        <taxon>Hyphomicrobiales</taxon>
        <taxon>Methylobacteriaceae</taxon>
        <taxon>Microvirga</taxon>
    </lineage>
</organism>
<feature type="transmembrane region" description="Helical" evidence="1">
    <location>
        <begin position="151"/>
        <end position="168"/>
    </location>
</feature>
<dbReference type="Proteomes" id="UP000003947">
    <property type="component" value="Unassembled WGS sequence"/>
</dbReference>
<keyword evidence="1" id="KW-0812">Transmembrane</keyword>
<gene>
    <name evidence="2" type="ORF">MicloDRAFT_00010750</name>
</gene>
<dbReference type="HOGENOM" id="CLU_1110433_0_0_5"/>
<evidence type="ECO:0000256" key="1">
    <source>
        <dbReference type="SAM" id="Phobius"/>
    </source>
</evidence>
<dbReference type="AlphaFoldDB" id="I4Z228"/>
<reference evidence="2 3" key="1">
    <citation type="submission" date="2012-02" db="EMBL/GenBank/DDBJ databases">
        <title>Improved High-Quality Draft sequence of Microvirga sp. WSM3557.</title>
        <authorList>
            <consortium name="US DOE Joint Genome Institute"/>
            <person name="Lucas S."/>
            <person name="Han J."/>
            <person name="Lapidus A."/>
            <person name="Cheng J.-F."/>
            <person name="Goodwin L."/>
            <person name="Pitluck S."/>
            <person name="Peters L."/>
            <person name="Zhang X."/>
            <person name="Detter J.C."/>
            <person name="Han C."/>
            <person name="Tapia R."/>
            <person name="Land M."/>
            <person name="Hauser L."/>
            <person name="Kyrpides N."/>
            <person name="Ivanova N."/>
            <person name="Pagani I."/>
            <person name="Brau L."/>
            <person name="Yates R."/>
            <person name="O'Hara G."/>
            <person name="Rui T."/>
            <person name="Howieson J."/>
            <person name="Reeve W."/>
            <person name="Woyke T."/>
        </authorList>
    </citation>
    <scope>NUCLEOTIDE SEQUENCE [LARGE SCALE GENOMIC DNA]</scope>
    <source>
        <strain evidence="2 3">WSM3557</strain>
    </source>
</reference>
<accession>I4Z228</accession>
<evidence type="ECO:0000313" key="3">
    <source>
        <dbReference type="Proteomes" id="UP000003947"/>
    </source>
</evidence>
<sequence length="250" mass="27787">MRRDSGARGTVHVSTQIADQDFTFFAWRGTVRKVVSFGRTNRTREILIQSRNGLRRTITVQPTIRIEPDHEVSLVYARRAGIPSGVLVGMIDHSSDRYCSMPQGHVPIRLRPSLFADIMKGIERYSFPGSAFLLSVSAAACLFCAGVTYPFLTWLMIGSVLTVLLWAFNELATWHTEAADTLLVSTTEDILEQMATAERIANSPEPYDSYGATWVLDGERTWSATALAPAQSQRLGKTETYEPRSGYGAF</sequence>
<protein>
    <submittedName>
        <fullName evidence="2">Uncharacterized protein</fullName>
    </submittedName>
</protein>
<evidence type="ECO:0000313" key="2">
    <source>
        <dbReference type="EMBL" id="EIM30270.1"/>
    </source>
</evidence>
<keyword evidence="1" id="KW-0472">Membrane</keyword>
<keyword evidence="1" id="KW-1133">Transmembrane helix</keyword>
<feature type="transmembrane region" description="Helical" evidence="1">
    <location>
        <begin position="125"/>
        <end position="145"/>
    </location>
</feature>
<keyword evidence="3" id="KW-1185">Reference proteome</keyword>
<dbReference type="OrthoDB" id="8022406at2"/>
<dbReference type="PATRIC" id="fig|864069.3.peg.1191"/>